<dbReference type="OrthoDB" id="412402at2759"/>
<proteinExistence type="predicted"/>
<comment type="caution">
    <text evidence="1">The sequence shown here is derived from an EMBL/GenBank/DDBJ whole genome shotgun (WGS) entry which is preliminary data.</text>
</comment>
<sequence>MSHEHLHRSSIEHSSLPVAYSLEIEFLVAQELPGIHYQYASDGTDDSLVQQPWVCPAEEPDPYAAILDECKELLIKNDQSVAICEDPSARETSTVYFFNDVGSHPDDTKCWTVEPSVTTYAKRHSPQTYEWFGVRLGSPPFPESELKDEDSAVKWVLGALRLGLLIHVNSTCRFNVHIKPLRAPFSLLSSKKLTTLVWVLEKELLERVAPNSYGLPFPHVRTLETCSRISSLVWHGSGGRCRPEDPLRAAIMEHHLPNLHNKDLLARLRFVWETSSLAELANGLTGTNGEPASFAIRPAESPSDSPTFEFRYALWHPYSQLDASSYWIELSMRLLKATARSADKFKQYISQIDHLVEGFSANNMAPADRWKTLLSTLGLSEEWSTPWEMIIDQYKNGRQLATRLIDKQSFLGQIDELKIYERKM</sequence>
<dbReference type="PANTHER" id="PTHR36847">
    <property type="entry name" value="AMIDOLIGASE ENZYME"/>
    <property type="match status" value="1"/>
</dbReference>
<organism evidence="1 2">
    <name type="scientific">Trichoderma cornu-damae</name>
    <dbReference type="NCBI Taxonomy" id="654480"/>
    <lineage>
        <taxon>Eukaryota</taxon>
        <taxon>Fungi</taxon>
        <taxon>Dikarya</taxon>
        <taxon>Ascomycota</taxon>
        <taxon>Pezizomycotina</taxon>
        <taxon>Sordariomycetes</taxon>
        <taxon>Hypocreomycetidae</taxon>
        <taxon>Hypocreales</taxon>
        <taxon>Hypocreaceae</taxon>
        <taxon>Trichoderma</taxon>
    </lineage>
</organism>
<name>A0A9P8QJM2_9HYPO</name>
<reference evidence="1" key="1">
    <citation type="submission" date="2021-08" db="EMBL/GenBank/DDBJ databases">
        <title>Chromosome-Level Trichoderma cornu-damae using Hi-C Data.</title>
        <authorList>
            <person name="Kim C.S."/>
        </authorList>
    </citation>
    <scope>NUCLEOTIDE SEQUENCE</scope>
    <source>
        <strain evidence="1">KA19-0412C</strain>
    </source>
</reference>
<evidence type="ECO:0000313" key="1">
    <source>
        <dbReference type="EMBL" id="KAH6603552.1"/>
    </source>
</evidence>
<gene>
    <name evidence="1" type="ORF">Trco_008327</name>
</gene>
<evidence type="ECO:0000313" key="2">
    <source>
        <dbReference type="Proteomes" id="UP000827724"/>
    </source>
</evidence>
<dbReference type="AlphaFoldDB" id="A0A9P8QJM2"/>
<keyword evidence="2" id="KW-1185">Reference proteome</keyword>
<accession>A0A9P8QJM2</accession>
<dbReference type="EMBL" id="JAIWOZ010000007">
    <property type="protein sequence ID" value="KAH6603552.1"/>
    <property type="molecule type" value="Genomic_DNA"/>
</dbReference>
<dbReference type="Proteomes" id="UP000827724">
    <property type="component" value="Unassembled WGS sequence"/>
</dbReference>
<protein>
    <submittedName>
        <fullName evidence="1">Uncharacterized protein</fullName>
    </submittedName>
</protein>
<dbReference type="PANTHER" id="PTHR36847:SF1">
    <property type="entry name" value="AMIDOLIGASE ENZYME"/>
    <property type="match status" value="1"/>
</dbReference>